<dbReference type="EMBL" id="JBJUIK010000014">
    <property type="protein sequence ID" value="KAL3505359.1"/>
    <property type="molecule type" value="Genomic_DNA"/>
</dbReference>
<organism evidence="5 6">
    <name type="scientific">Cinchona calisaya</name>
    <dbReference type="NCBI Taxonomy" id="153742"/>
    <lineage>
        <taxon>Eukaryota</taxon>
        <taxon>Viridiplantae</taxon>
        <taxon>Streptophyta</taxon>
        <taxon>Embryophyta</taxon>
        <taxon>Tracheophyta</taxon>
        <taxon>Spermatophyta</taxon>
        <taxon>Magnoliopsida</taxon>
        <taxon>eudicotyledons</taxon>
        <taxon>Gunneridae</taxon>
        <taxon>Pentapetalae</taxon>
        <taxon>asterids</taxon>
        <taxon>lamiids</taxon>
        <taxon>Gentianales</taxon>
        <taxon>Rubiaceae</taxon>
        <taxon>Cinchonoideae</taxon>
        <taxon>Cinchoneae</taxon>
        <taxon>Cinchona</taxon>
    </lineage>
</organism>
<dbReference type="Pfam" id="PF23468">
    <property type="entry name" value="ARC6"/>
    <property type="match status" value="1"/>
</dbReference>
<reference evidence="5 6" key="1">
    <citation type="submission" date="2024-11" db="EMBL/GenBank/DDBJ databases">
        <title>A near-complete genome assembly of Cinchona calisaya.</title>
        <authorList>
            <person name="Lian D.C."/>
            <person name="Zhao X.W."/>
            <person name="Wei L."/>
        </authorList>
    </citation>
    <scope>NUCLEOTIDE SEQUENCE [LARGE SCALE GENOMIC DNA]</scope>
    <source>
        <tissue evidence="5">Nenye</tissue>
    </source>
</reference>
<feature type="region of interest" description="Disordered" evidence="1">
    <location>
        <begin position="582"/>
        <end position="606"/>
    </location>
</feature>
<evidence type="ECO:0000313" key="6">
    <source>
        <dbReference type="Proteomes" id="UP001630127"/>
    </source>
</evidence>
<dbReference type="Pfam" id="PF25515">
    <property type="entry name" value="Arm_PDR"/>
    <property type="match status" value="1"/>
</dbReference>
<dbReference type="InterPro" id="IPR044685">
    <property type="entry name" value="CPD1-like"/>
</dbReference>
<evidence type="ECO:0000259" key="3">
    <source>
        <dbReference type="Pfam" id="PF23468"/>
    </source>
</evidence>
<evidence type="ECO:0000256" key="1">
    <source>
        <dbReference type="SAM" id="MobiDB-lite"/>
    </source>
</evidence>
<dbReference type="InterPro" id="IPR058032">
    <property type="entry name" value="CDP1-like_a_solenoid_1"/>
</dbReference>
<comment type="caution">
    <text evidence="5">The sequence shown here is derived from an EMBL/GenBank/DDBJ whole genome shotgun (WGS) entry which is preliminary data.</text>
</comment>
<dbReference type="Pfam" id="PF13355">
    <property type="entry name" value="ARC6-like_IMS"/>
    <property type="match status" value="1"/>
</dbReference>
<keyword evidence="6" id="KW-1185">Reference proteome</keyword>
<protein>
    <recommendedName>
        <fullName evidence="7">ARC6 IMS domain-containing protein</fullName>
    </recommendedName>
</protein>
<dbReference type="PANTHER" id="PTHR33925:SF1">
    <property type="entry name" value="PROTEIN ACCUMULATION AND REPLICATION OF CHLOROPLASTS 6, CHLOROPLASTIC"/>
    <property type="match status" value="1"/>
</dbReference>
<dbReference type="SUPFAM" id="SSF46565">
    <property type="entry name" value="Chaperone J-domain"/>
    <property type="match status" value="1"/>
</dbReference>
<feature type="domain" description="Plastid division protein CDP1-like IMS" evidence="2">
    <location>
        <begin position="687"/>
        <end position="801"/>
    </location>
</feature>
<gene>
    <name evidence="5" type="ORF">ACH5RR_035200</name>
</gene>
<evidence type="ECO:0000313" key="5">
    <source>
        <dbReference type="EMBL" id="KAL3505359.1"/>
    </source>
</evidence>
<name>A0ABD2YH63_9GENT</name>
<proteinExistence type="predicted"/>
<feature type="domain" description="Plastid division protein CDP1-like 2nd alpha solenoid" evidence="3">
    <location>
        <begin position="340"/>
        <end position="535"/>
    </location>
</feature>
<accession>A0ABD2YH63</accession>
<dbReference type="InterPro" id="IPR025344">
    <property type="entry name" value="CDP1-like_IMS"/>
</dbReference>
<dbReference type="InterPro" id="IPR036869">
    <property type="entry name" value="J_dom_sf"/>
</dbReference>
<dbReference type="Proteomes" id="UP001630127">
    <property type="component" value="Unassembled WGS sequence"/>
</dbReference>
<evidence type="ECO:0000259" key="2">
    <source>
        <dbReference type="Pfam" id="PF13355"/>
    </source>
</evidence>
<dbReference type="AlphaFoldDB" id="A0ABD2YH63"/>
<evidence type="ECO:0000259" key="4">
    <source>
        <dbReference type="Pfam" id="PF25515"/>
    </source>
</evidence>
<evidence type="ECO:0008006" key="7">
    <source>
        <dbReference type="Google" id="ProtNLM"/>
    </source>
</evidence>
<feature type="domain" description="Plastid division protein CDP1-like 1st alpha solenoid" evidence="4">
    <location>
        <begin position="179"/>
        <end position="324"/>
    </location>
</feature>
<dbReference type="PANTHER" id="PTHR33925">
    <property type="entry name" value="PLASTID DIVISION PROTEIN CDP1, CHLOROPLASTIC-RELATED"/>
    <property type="match status" value="1"/>
</dbReference>
<sequence>MEIFLRHLSIGLCTPRPLLSPPWPPPTTRKLFKLNAVSGGATSSSSSVSTSFSSATNKWANRLLADFQFLPDNNSTAAAAATLAPPLSPPPLAPPERNVSMPIDFYRILGAEAHFLGDGIRRAYEAKISKPPQYGYSQDALVSRRMILQAACETLANPISRREYNQGLADDEFDTIITQVPWDKVPGALCVLQEAGETKVVLQIGEILLKERLPKSFKQDVVLAMALAYVDLSRDAMALSPPDFITGSELLERALKLLQEEGASSLAQDLQSQIDETLEEINPRCVLELLALPLGEDFSTKRAEGLQGVRNILWAVGGGGAAAIAGGFTREDFMNEVFMCMTAAEQVDLFATTPSNIPAESFEVYGVALALVAQAFLGKKPHMIQDADNLFQQLQQTKASTLGNSTTVYTIRETREIDFALERGLCSLLVGQVDECCTWLGLDSESSPYRDPSIVNFVLEHSKDDQEIDFLPGLCKLLETWLMEVVFPRFGETQDIRFKLGDYYDDPTVLRYLERLEGVSGSPLAAAAAIAKIGAEASAVLDTVRSSAIQALQKVFPLGPTERSVKTDEEYEIIYSEVAGEGEDPARTNNGDASTNTGVVSDRQDSDELHEQELITEKIKEAIVKIMCAGVALGLFTLFGLKFIPIRNNLPSLRKDAGTAMAFDVINAGTPIDENVADISRMDARLAENLVRKWQNIKSQALGPDHCVDKLSEILDGQMLKIWTDRGAEIAQHGWFWQYNLLNLTVDSVTVSVDGQRASVEATLEELARLTDTTHPEHNDSYNSIYTTRYEMSWAKSGWKIIEGAVLKS</sequence>
<dbReference type="InterPro" id="IPR057137">
    <property type="entry name" value="CDP1-like_a_solenoid_2"/>
</dbReference>
<feature type="compositionally biased region" description="Polar residues" evidence="1">
    <location>
        <begin position="587"/>
        <end position="599"/>
    </location>
</feature>